<evidence type="ECO:0000313" key="2">
    <source>
        <dbReference type="Proteomes" id="UP001311915"/>
    </source>
</evidence>
<comment type="caution">
    <text evidence="1">The sequence shown here is derived from an EMBL/GenBank/DDBJ whole genome shotgun (WGS) entry which is preliminary data.</text>
</comment>
<dbReference type="PANTHER" id="PTHR33240:SF15">
    <property type="entry name" value="GAG-PRO-LIKE PROTEIN"/>
    <property type="match status" value="1"/>
</dbReference>
<dbReference type="EMBL" id="JAWPEI010000005">
    <property type="protein sequence ID" value="KAK4727432.1"/>
    <property type="molecule type" value="Genomic_DNA"/>
</dbReference>
<accession>A0AAV9LNW5</accession>
<sequence length="107" mass="12208">MCRDKIINHVLVDDGSSLNIFPFSTLRQLKFDLGKLHQNQVNVRAFDGVQRDTLCEVNLDIQIGPAKFNVEFQVLDINISYNLVLGRPFIHMVGVVPSTLHQLMKFI</sequence>
<name>A0AAV9LNW5_9SOLN</name>
<protein>
    <submittedName>
        <fullName evidence="1">Uncharacterized protein</fullName>
    </submittedName>
</protein>
<organism evidence="1 2">
    <name type="scientific">Solanum pinnatisectum</name>
    <name type="common">tansyleaf nightshade</name>
    <dbReference type="NCBI Taxonomy" id="50273"/>
    <lineage>
        <taxon>Eukaryota</taxon>
        <taxon>Viridiplantae</taxon>
        <taxon>Streptophyta</taxon>
        <taxon>Embryophyta</taxon>
        <taxon>Tracheophyta</taxon>
        <taxon>Spermatophyta</taxon>
        <taxon>Magnoliopsida</taxon>
        <taxon>eudicotyledons</taxon>
        <taxon>Gunneridae</taxon>
        <taxon>Pentapetalae</taxon>
        <taxon>asterids</taxon>
        <taxon>lamiids</taxon>
        <taxon>Solanales</taxon>
        <taxon>Solanaceae</taxon>
        <taxon>Solanoideae</taxon>
        <taxon>Solaneae</taxon>
        <taxon>Solanum</taxon>
    </lineage>
</organism>
<keyword evidence="2" id="KW-1185">Reference proteome</keyword>
<proteinExistence type="predicted"/>
<dbReference type="CDD" id="cd00303">
    <property type="entry name" value="retropepsin_like"/>
    <property type="match status" value="1"/>
</dbReference>
<dbReference type="InterPro" id="IPR021109">
    <property type="entry name" value="Peptidase_aspartic_dom_sf"/>
</dbReference>
<evidence type="ECO:0000313" key="1">
    <source>
        <dbReference type="EMBL" id="KAK4727432.1"/>
    </source>
</evidence>
<dbReference type="PANTHER" id="PTHR33240">
    <property type="entry name" value="OS08G0508500 PROTEIN"/>
    <property type="match status" value="1"/>
</dbReference>
<reference evidence="1 2" key="1">
    <citation type="submission" date="2023-10" db="EMBL/GenBank/DDBJ databases">
        <title>Genome-Wide Identification Analysis in wild type Solanum Pinnatisectum Reveals Some Genes Defensing Phytophthora Infestans.</title>
        <authorList>
            <person name="Sun C."/>
        </authorList>
    </citation>
    <scope>NUCLEOTIDE SEQUENCE [LARGE SCALE GENOMIC DNA]</scope>
    <source>
        <strain evidence="1">LQN</strain>
        <tissue evidence="1">Leaf</tissue>
    </source>
</reference>
<dbReference type="AlphaFoldDB" id="A0AAV9LNW5"/>
<dbReference type="Proteomes" id="UP001311915">
    <property type="component" value="Unassembled WGS sequence"/>
</dbReference>
<dbReference type="Gene3D" id="2.40.70.10">
    <property type="entry name" value="Acid Proteases"/>
    <property type="match status" value="1"/>
</dbReference>
<gene>
    <name evidence="1" type="ORF">R3W88_032349</name>
</gene>